<name>A0A553R3P7_9TELE</name>
<feature type="signal peptide" evidence="2">
    <location>
        <begin position="1"/>
        <end position="15"/>
    </location>
</feature>
<evidence type="ECO:0000313" key="4">
    <source>
        <dbReference type="EMBL" id="TRY96802.1"/>
    </source>
</evidence>
<feature type="chain" id="PRO_5022077134" description="SMB domain-containing protein" evidence="2">
    <location>
        <begin position="16"/>
        <end position="110"/>
    </location>
</feature>
<keyword evidence="5" id="KW-1185">Reference proteome</keyword>
<organism evidence="4 5">
    <name type="scientific">Danionella cerebrum</name>
    <dbReference type="NCBI Taxonomy" id="2873325"/>
    <lineage>
        <taxon>Eukaryota</taxon>
        <taxon>Metazoa</taxon>
        <taxon>Chordata</taxon>
        <taxon>Craniata</taxon>
        <taxon>Vertebrata</taxon>
        <taxon>Euteleostomi</taxon>
        <taxon>Actinopterygii</taxon>
        <taxon>Neopterygii</taxon>
        <taxon>Teleostei</taxon>
        <taxon>Ostariophysi</taxon>
        <taxon>Cypriniformes</taxon>
        <taxon>Danionidae</taxon>
        <taxon>Danioninae</taxon>
        <taxon>Danionella</taxon>
    </lineage>
</organism>
<dbReference type="EMBL" id="SRMA01025254">
    <property type="protein sequence ID" value="TRY96802.1"/>
    <property type="molecule type" value="Genomic_DNA"/>
</dbReference>
<sequence>FALLLVCIYRNQVSAKGTGLCSSPPILCCAGQNNTCIKTDCFCDEYCMNAQDCCSDYIQTCKTAFIRILVRADDETAALNAVNTFILNIETTMKKKWQDCSLQVKKIIKT</sequence>
<dbReference type="Proteomes" id="UP000316079">
    <property type="component" value="Unassembled WGS sequence"/>
</dbReference>
<dbReference type="InterPro" id="IPR001212">
    <property type="entry name" value="Somatomedin_B_dom"/>
</dbReference>
<protein>
    <recommendedName>
        <fullName evidence="3">SMB domain-containing protein</fullName>
    </recommendedName>
</protein>
<accession>A0A553R3P7</accession>
<dbReference type="PROSITE" id="PS50958">
    <property type="entry name" value="SMB_2"/>
    <property type="match status" value="1"/>
</dbReference>
<proteinExistence type="predicted"/>
<dbReference type="OrthoDB" id="98591at2759"/>
<dbReference type="AlphaFoldDB" id="A0A553R3P7"/>
<feature type="non-terminal residue" evidence="4">
    <location>
        <position position="1"/>
    </location>
</feature>
<evidence type="ECO:0000313" key="5">
    <source>
        <dbReference type="Proteomes" id="UP000316079"/>
    </source>
</evidence>
<evidence type="ECO:0000259" key="3">
    <source>
        <dbReference type="PROSITE" id="PS50958"/>
    </source>
</evidence>
<evidence type="ECO:0000256" key="2">
    <source>
        <dbReference type="SAM" id="SignalP"/>
    </source>
</evidence>
<reference evidence="4 5" key="1">
    <citation type="journal article" date="2019" name="Sci. Data">
        <title>Hybrid genome assembly and annotation of Danionella translucida.</title>
        <authorList>
            <person name="Kadobianskyi M."/>
            <person name="Schulze L."/>
            <person name="Schuelke M."/>
            <person name="Judkewitz B."/>
        </authorList>
    </citation>
    <scope>NUCLEOTIDE SEQUENCE [LARGE SCALE GENOMIC DNA]</scope>
    <source>
        <strain evidence="4 5">Bolton</strain>
    </source>
</reference>
<gene>
    <name evidence="4" type="ORF">DNTS_005133</name>
</gene>
<feature type="domain" description="SMB" evidence="3">
    <location>
        <begin position="17"/>
        <end position="65"/>
    </location>
</feature>
<comment type="caution">
    <text evidence="4">The sequence shown here is derived from an EMBL/GenBank/DDBJ whole genome shotgun (WGS) entry which is preliminary data.</text>
</comment>
<keyword evidence="1" id="KW-1015">Disulfide bond</keyword>
<keyword evidence="2" id="KW-0732">Signal</keyword>
<evidence type="ECO:0000256" key="1">
    <source>
        <dbReference type="ARBA" id="ARBA00023157"/>
    </source>
</evidence>
<dbReference type="PROSITE" id="PS00524">
    <property type="entry name" value="SMB_1"/>
    <property type="match status" value="1"/>
</dbReference>